<evidence type="ECO:0000256" key="8">
    <source>
        <dbReference type="SAM" id="MobiDB-lite"/>
    </source>
</evidence>
<dbReference type="InterPro" id="IPR006560">
    <property type="entry name" value="AWS_dom"/>
</dbReference>
<accession>A0A8H7BZJ4</accession>
<keyword evidence="4 13" id="KW-0489">Methyltransferase</keyword>
<reference evidence="13" key="1">
    <citation type="submission" date="2020-01" db="EMBL/GenBank/DDBJ databases">
        <title>Genome Sequencing of Three Apophysomyces-Like Fungal Strains Confirms a Novel Fungal Genus in the Mucoromycota with divergent Burkholderia-like Endosymbiotic Bacteria.</title>
        <authorList>
            <person name="Stajich J.E."/>
            <person name="Macias A.M."/>
            <person name="Carter-House D."/>
            <person name="Lovett B."/>
            <person name="Kasson L.R."/>
            <person name="Berry K."/>
            <person name="Grigoriev I."/>
            <person name="Chang Y."/>
            <person name="Spatafora J."/>
            <person name="Kasson M.T."/>
        </authorList>
    </citation>
    <scope>NUCLEOTIDE SEQUENCE</scope>
    <source>
        <strain evidence="13">NRRL A-21654</strain>
    </source>
</reference>
<dbReference type="CDD" id="cd19172">
    <property type="entry name" value="SET_SETD2"/>
    <property type="match status" value="1"/>
</dbReference>
<keyword evidence="5 13" id="KW-0808">Transferase</keyword>
<feature type="domain" description="SET" evidence="10">
    <location>
        <begin position="300"/>
        <end position="425"/>
    </location>
</feature>
<dbReference type="GO" id="GO:0005634">
    <property type="term" value="C:nucleus"/>
    <property type="evidence" value="ECO:0007669"/>
    <property type="project" value="UniProtKB-SubCell"/>
</dbReference>
<dbReference type="InterPro" id="IPR050777">
    <property type="entry name" value="SET2_Histone-Lys_MeTrsfase"/>
</dbReference>
<dbReference type="SMART" id="SM00570">
    <property type="entry name" value="AWS"/>
    <property type="match status" value="1"/>
</dbReference>
<keyword evidence="6" id="KW-0949">S-adenosyl-L-methionine</keyword>
<evidence type="ECO:0000313" key="13">
    <source>
        <dbReference type="EMBL" id="KAF7732147.1"/>
    </source>
</evidence>
<feature type="region of interest" description="Disordered" evidence="8">
    <location>
        <begin position="49"/>
        <end position="75"/>
    </location>
</feature>
<dbReference type="PROSITE" id="PS01159">
    <property type="entry name" value="WW_DOMAIN_1"/>
    <property type="match status" value="1"/>
</dbReference>
<dbReference type="InterPro" id="IPR046341">
    <property type="entry name" value="SET_dom_sf"/>
</dbReference>
<evidence type="ECO:0000259" key="10">
    <source>
        <dbReference type="PROSITE" id="PS50280"/>
    </source>
</evidence>
<dbReference type="EMBL" id="JABAYA010000004">
    <property type="protein sequence ID" value="KAF7732147.1"/>
    <property type="molecule type" value="Genomic_DNA"/>
</dbReference>
<feature type="domain" description="WW" evidence="9">
    <location>
        <begin position="734"/>
        <end position="767"/>
    </location>
</feature>
<dbReference type="InterPro" id="IPR001202">
    <property type="entry name" value="WW_dom"/>
</dbReference>
<dbReference type="InterPro" id="IPR001214">
    <property type="entry name" value="SET_dom"/>
</dbReference>
<feature type="compositionally biased region" description="Low complexity" evidence="8">
    <location>
        <begin position="799"/>
        <end position="810"/>
    </location>
</feature>
<evidence type="ECO:0000256" key="7">
    <source>
        <dbReference type="ARBA" id="ARBA00023242"/>
    </source>
</evidence>
<proteinExistence type="predicted"/>
<dbReference type="SMART" id="SM00456">
    <property type="entry name" value="WW"/>
    <property type="match status" value="1"/>
</dbReference>
<dbReference type="AlphaFoldDB" id="A0A8H7BZJ4"/>
<dbReference type="SMART" id="SM00508">
    <property type="entry name" value="PostSET"/>
    <property type="match status" value="1"/>
</dbReference>
<dbReference type="Gene3D" id="2.170.270.10">
    <property type="entry name" value="SET domain"/>
    <property type="match status" value="1"/>
</dbReference>
<comment type="subcellular location">
    <subcellularLocation>
        <location evidence="2">Chromosome</location>
    </subcellularLocation>
    <subcellularLocation>
        <location evidence="1">Nucleus</location>
    </subcellularLocation>
</comment>
<organism evidence="13 14">
    <name type="scientific">Apophysomyces ossiformis</name>
    <dbReference type="NCBI Taxonomy" id="679940"/>
    <lineage>
        <taxon>Eukaryota</taxon>
        <taxon>Fungi</taxon>
        <taxon>Fungi incertae sedis</taxon>
        <taxon>Mucoromycota</taxon>
        <taxon>Mucoromycotina</taxon>
        <taxon>Mucoromycetes</taxon>
        <taxon>Mucorales</taxon>
        <taxon>Mucorineae</taxon>
        <taxon>Mucoraceae</taxon>
        <taxon>Apophysomyces</taxon>
    </lineage>
</organism>
<comment type="caution">
    <text evidence="13">The sequence shown here is derived from an EMBL/GenBank/DDBJ whole genome shotgun (WGS) entry which is preliminary data.</text>
</comment>
<dbReference type="PANTHER" id="PTHR22884">
    <property type="entry name" value="SET DOMAIN PROTEINS"/>
    <property type="match status" value="1"/>
</dbReference>
<feature type="region of interest" description="Disordered" evidence="8">
    <location>
        <begin position="792"/>
        <end position="833"/>
    </location>
</feature>
<evidence type="ECO:0000259" key="9">
    <source>
        <dbReference type="PROSITE" id="PS50020"/>
    </source>
</evidence>
<evidence type="ECO:0000256" key="5">
    <source>
        <dbReference type="ARBA" id="ARBA00022679"/>
    </source>
</evidence>
<feature type="domain" description="Post-SET" evidence="11">
    <location>
        <begin position="432"/>
        <end position="448"/>
    </location>
</feature>
<evidence type="ECO:0000256" key="6">
    <source>
        <dbReference type="ARBA" id="ARBA00022691"/>
    </source>
</evidence>
<dbReference type="SUPFAM" id="SSF82199">
    <property type="entry name" value="SET domain"/>
    <property type="match status" value="1"/>
</dbReference>
<dbReference type="GO" id="GO:0046975">
    <property type="term" value="F:histone H3K36 methyltransferase activity"/>
    <property type="evidence" value="ECO:0007669"/>
    <property type="project" value="InterPro"/>
</dbReference>
<dbReference type="InterPro" id="IPR038190">
    <property type="entry name" value="SRI_sf"/>
</dbReference>
<dbReference type="SUPFAM" id="SSF51045">
    <property type="entry name" value="WW domain"/>
    <property type="match status" value="1"/>
</dbReference>
<dbReference type="PROSITE" id="PS51215">
    <property type="entry name" value="AWS"/>
    <property type="match status" value="1"/>
</dbReference>
<keyword evidence="7" id="KW-0539">Nucleus</keyword>
<keyword evidence="3" id="KW-0158">Chromosome</keyword>
<dbReference type="GO" id="GO:0032259">
    <property type="term" value="P:methylation"/>
    <property type="evidence" value="ECO:0007669"/>
    <property type="project" value="UniProtKB-KW"/>
</dbReference>
<dbReference type="Pfam" id="PF00856">
    <property type="entry name" value="SET"/>
    <property type="match status" value="1"/>
</dbReference>
<dbReference type="SMART" id="SM00317">
    <property type="entry name" value="SET"/>
    <property type="match status" value="1"/>
</dbReference>
<sequence length="942" mass="106146">MEDFPLWAVLDTRNLIKGAAFLSLQTTGKVDGFHSGITTSVSQQKGFMRDLGEKDDPDDAQRTNGTTADNGPKGHFKLKVPAARKNEDTDSEIEVVDEDDVNDNTDYIDVVGNSPGSVNMNIEINVVPVKKERKLSGENQEGILLAKEEDTPNFPEQFVKYGSKRPPSQQTGSPQEVETLKLSSEVGSAEEAKMEDNIETQLATTSIDDEAREACSLPLDLPSATSEAMQTYENITANIYCGTATGRSIAEESMPCECKYDPDDDEPSAACGRDEICINRMMFMECVVDDCPCGRYCRNRRFQLCQYARVDVINADKKGYGLRALTDLPKNAFIMEYIGEVIPNNEFIRRTRKYENEGLKHYYFMTLKTDEIIDATKKGCLARFINHSCNPNCVTQKWVIGKKMRIGIFTSREVKAGQELTFDYKFERYGAVAQKCYCGEPNCKGYIGGTVEKDTDEELLTAPRIQSTDDEDDMDSYESTLPMQKKAMKKRNKQPQPLQDVDEVQMFVKKMLDSVGKAHLVNKLLLRLELTNPDNSTGREILKKFVRLHGLKMLKFWLGEWKHDEEIVIKYVESKAAETRESVEDSKPCDASTSDMLPSKKIRFNSSREFFDPDDDYFEYLSLDVTAEEIEWKTRYPPRPIIPSAPKAMLDYAAKDPYYTYYHDYGNSYLARDTNTASSAIACVNKEQTDAYEFLQANDVNSQYAQPFDPYASYYASAYRDGSYMTTPAGTDGKKLPANWRSAITEEGVIYYYNIITRKSQWQYPEEKASSIEGVDREQIDGLVEMAILESEKKKQRQASSSSPAMSTASKNGRSPQHSMTPTASTSGSTDALSIGEDGSAGAYLNEIDLKREVGKVVTKYLSAKQQSLWNGDKHLFKELARKITHHIVDREVHSGRKIRAITSPLRIKIEKFIDSHGNEIVAKLNRQKKVATSSSLSSMTR</sequence>
<dbReference type="Pfam" id="PF00397">
    <property type="entry name" value="WW"/>
    <property type="match status" value="1"/>
</dbReference>
<dbReference type="PROSITE" id="PS50020">
    <property type="entry name" value="WW_DOMAIN_2"/>
    <property type="match status" value="1"/>
</dbReference>
<keyword evidence="14" id="KW-1185">Reference proteome</keyword>
<dbReference type="Gene3D" id="2.20.70.10">
    <property type="match status" value="1"/>
</dbReference>
<dbReference type="InterPro" id="IPR036020">
    <property type="entry name" value="WW_dom_sf"/>
</dbReference>
<dbReference type="CDD" id="cd00201">
    <property type="entry name" value="WW"/>
    <property type="match status" value="1"/>
</dbReference>
<evidence type="ECO:0000256" key="1">
    <source>
        <dbReference type="ARBA" id="ARBA00004123"/>
    </source>
</evidence>
<evidence type="ECO:0000259" key="12">
    <source>
        <dbReference type="PROSITE" id="PS51215"/>
    </source>
</evidence>
<dbReference type="Gene3D" id="1.10.1740.100">
    <property type="entry name" value="Set2, Rpb1 interacting domain"/>
    <property type="match status" value="1"/>
</dbReference>
<evidence type="ECO:0000259" key="11">
    <source>
        <dbReference type="PROSITE" id="PS50868"/>
    </source>
</evidence>
<feature type="compositionally biased region" description="Polar residues" evidence="8">
    <location>
        <begin position="811"/>
        <end position="832"/>
    </location>
</feature>
<name>A0A8H7BZJ4_9FUNG</name>
<dbReference type="OrthoDB" id="422362at2759"/>
<dbReference type="Pfam" id="PF17907">
    <property type="entry name" value="AWS"/>
    <property type="match status" value="1"/>
</dbReference>
<dbReference type="PROSITE" id="PS50868">
    <property type="entry name" value="POST_SET"/>
    <property type="match status" value="1"/>
</dbReference>
<dbReference type="Proteomes" id="UP000605846">
    <property type="component" value="Unassembled WGS sequence"/>
</dbReference>
<dbReference type="InterPro" id="IPR044437">
    <property type="entry name" value="SETD2/Set2_SET"/>
</dbReference>
<evidence type="ECO:0000313" key="14">
    <source>
        <dbReference type="Proteomes" id="UP000605846"/>
    </source>
</evidence>
<evidence type="ECO:0000256" key="2">
    <source>
        <dbReference type="ARBA" id="ARBA00004286"/>
    </source>
</evidence>
<gene>
    <name evidence="13" type="primary">SET2_2</name>
    <name evidence="13" type="ORF">EC973_006402</name>
</gene>
<evidence type="ECO:0000256" key="4">
    <source>
        <dbReference type="ARBA" id="ARBA00022603"/>
    </source>
</evidence>
<dbReference type="PROSITE" id="PS50280">
    <property type="entry name" value="SET"/>
    <property type="match status" value="1"/>
</dbReference>
<dbReference type="GO" id="GO:0005694">
    <property type="term" value="C:chromosome"/>
    <property type="evidence" value="ECO:0007669"/>
    <property type="project" value="UniProtKB-SubCell"/>
</dbReference>
<evidence type="ECO:0000256" key="3">
    <source>
        <dbReference type="ARBA" id="ARBA00022454"/>
    </source>
</evidence>
<dbReference type="InterPro" id="IPR003616">
    <property type="entry name" value="Post-SET_dom"/>
</dbReference>
<feature type="domain" description="AWS" evidence="12">
    <location>
        <begin position="251"/>
        <end position="306"/>
    </location>
</feature>
<protein>
    <submittedName>
        <fullName evidence="13">Histone methyltransferase set2</fullName>
    </submittedName>
</protein>